<dbReference type="InterPro" id="IPR036770">
    <property type="entry name" value="Ankyrin_rpt-contain_sf"/>
</dbReference>
<dbReference type="Gene3D" id="1.25.40.20">
    <property type="entry name" value="Ankyrin repeat-containing domain"/>
    <property type="match status" value="1"/>
</dbReference>
<dbReference type="InterPro" id="IPR002110">
    <property type="entry name" value="Ankyrin_rpt"/>
</dbReference>
<sequence length="196" mass="21716">MDQRMLNAACSGDVNMLHQLLDENPFILSDYLLMNSHENPLTIATKANQLVFVREVLRLRPELAVELNQDGYRPLDVAAAYGHVEIAAEILAAGPEICRVAGRDGRTAIHYATNGRVEIIDQLMAACSDSAKDVTTFGETALHLAIKSFKFESVKSVLHWVEKVGMVEVVNWGDKEGNTALHYAASRKQLEASFKY</sequence>
<organism evidence="1">
    <name type="scientific">Sesamum latifolium</name>
    <dbReference type="NCBI Taxonomy" id="2727402"/>
    <lineage>
        <taxon>Eukaryota</taxon>
        <taxon>Viridiplantae</taxon>
        <taxon>Streptophyta</taxon>
        <taxon>Embryophyta</taxon>
        <taxon>Tracheophyta</taxon>
        <taxon>Spermatophyta</taxon>
        <taxon>Magnoliopsida</taxon>
        <taxon>eudicotyledons</taxon>
        <taxon>Gunneridae</taxon>
        <taxon>Pentapetalae</taxon>
        <taxon>asterids</taxon>
        <taxon>lamiids</taxon>
        <taxon>Lamiales</taxon>
        <taxon>Pedaliaceae</taxon>
        <taxon>Sesamum</taxon>
    </lineage>
</organism>
<dbReference type="SMART" id="SM00248">
    <property type="entry name" value="ANK"/>
    <property type="match status" value="4"/>
</dbReference>
<dbReference type="Pfam" id="PF12796">
    <property type="entry name" value="Ank_2"/>
    <property type="match status" value="2"/>
</dbReference>
<dbReference type="PANTHER" id="PTHR24128">
    <property type="entry name" value="HOMEOBOX PROTEIN WARIAI"/>
    <property type="match status" value="1"/>
</dbReference>
<dbReference type="EMBL" id="JACGWN010000001">
    <property type="protein sequence ID" value="KAL0464267.1"/>
    <property type="molecule type" value="Genomic_DNA"/>
</dbReference>
<accession>A0AAW2YEG9</accession>
<dbReference type="SUPFAM" id="SSF48403">
    <property type="entry name" value="Ankyrin repeat"/>
    <property type="match status" value="1"/>
</dbReference>
<reference evidence="1" key="1">
    <citation type="submission" date="2020-06" db="EMBL/GenBank/DDBJ databases">
        <authorList>
            <person name="Li T."/>
            <person name="Hu X."/>
            <person name="Zhang T."/>
            <person name="Song X."/>
            <person name="Zhang H."/>
            <person name="Dai N."/>
            <person name="Sheng W."/>
            <person name="Hou X."/>
            <person name="Wei L."/>
        </authorList>
    </citation>
    <scope>NUCLEOTIDE SEQUENCE</scope>
    <source>
        <strain evidence="1">KEN1</strain>
        <tissue evidence="1">Leaf</tissue>
    </source>
</reference>
<dbReference type="AlphaFoldDB" id="A0AAW2YEG9"/>
<name>A0AAW2YEG9_9LAMI</name>
<dbReference type="PANTHER" id="PTHR24128:SF61">
    <property type="entry name" value="ANKYRIN REPEAT-CONTAINING PROTEIN BDA1-LIKE"/>
    <property type="match status" value="1"/>
</dbReference>
<proteinExistence type="predicted"/>
<protein>
    <submittedName>
        <fullName evidence="1">Uncharacterized protein</fullName>
    </submittedName>
</protein>
<evidence type="ECO:0000313" key="1">
    <source>
        <dbReference type="EMBL" id="KAL0464267.1"/>
    </source>
</evidence>
<comment type="caution">
    <text evidence="1">The sequence shown here is derived from an EMBL/GenBank/DDBJ whole genome shotgun (WGS) entry which is preliminary data.</text>
</comment>
<reference evidence="1" key="2">
    <citation type="journal article" date="2024" name="Plant">
        <title>Genomic evolution and insights into agronomic trait innovations of Sesamum species.</title>
        <authorList>
            <person name="Miao H."/>
            <person name="Wang L."/>
            <person name="Qu L."/>
            <person name="Liu H."/>
            <person name="Sun Y."/>
            <person name="Le M."/>
            <person name="Wang Q."/>
            <person name="Wei S."/>
            <person name="Zheng Y."/>
            <person name="Lin W."/>
            <person name="Duan Y."/>
            <person name="Cao H."/>
            <person name="Xiong S."/>
            <person name="Wang X."/>
            <person name="Wei L."/>
            <person name="Li C."/>
            <person name="Ma Q."/>
            <person name="Ju M."/>
            <person name="Zhao R."/>
            <person name="Li G."/>
            <person name="Mu C."/>
            <person name="Tian Q."/>
            <person name="Mei H."/>
            <person name="Zhang T."/>
            <person name="Gao T."/>
            <person name="Zhang H."/>
        </authorList>
    </citation>
    <scope>NUCLEOTIDE SEQUENCE</scope>
    <source>
        <strain evidence="1">KEN1</strain>
    </source>
</reference>
<gene>
    <name evidence="1" type="ORF">Slati_0314300</name>
</gene>